<keyword evidence="2" id="KW-0808">Transferase</keyword>
<name>A0AAV2P210_9HYME</name>
<evidence type="ECO:0000313" key="4">
    <source>
        <dbReference type="EMBL" id="CAL1686317.1"/>
    </source>
</evidence>
<dbReference type="InterPro" id="IPR027417">
    <property type="entry name" value="P-loop_NTPase"/>
</dbReference>
<dbReference type="PANTHER" id="PTHR11783">
    <property type="entry name" value="SULFOTRANSFERASE SULT"/>
    <property type="match status" value="1"/>
</dbReference>
<dbReference type="InterPro" id="IPR000863">
    <property type="entry name" value="Sulfotransferase_dom"/>
</dbReference>
<dbReference type="Gene3D" id="3.40.50.300">
    <property type="entry name" value="P-loop containing nucleotide triphosphate hydrolases"/>
    <property type="match status" value="1"/>
</dbReference>
<evidence type="ECO:0000256" key="1">
    <source>
        <dbReference type="ARBA" id="ARBA00005771"/>
    </source>
</evidence>
<evidence type="ECO:0000313" key="5">
    <source>
        <dbReference type="Proteomes" id="UP001497644"/>
    </source>
</evidence>
<dbReference type="Pfam" id="PF00685">
    <property type="entry name" value="Sulfotransfer_1"/>
    <property type="match status" value="1"/>
</dbReference>
<dbReference type="AlphaFoldDB" id="A0AAV2P210"/>
<organism evidence="4 5">
    <name type="scientific">Lasius platythorax</name>
    <dbReference type="NCBI Taxonomy" id="488582"/>
    <lineage>
        <taxon>Eukaryota</taxon>
        <taxon>Metazoa</taxon>
        <taxon>Ecdysozoa</taxon>
        <taxon>Arthropoda</taxon>
        <taxon>Hexapoda</taxon>
        <taxon>Insecta</taxon>
        <taxon>Pterygota</taxon>
        <taxon>Neoptera</taxon>
        <taxon>Endopterygota</taxon>
        <taxon>Hymenoptera</taxon>
        <taxon>Apocrita</taxon>
        <taxon>Aculeata</taxon>
        <taxon>Formicoidea</taxon>
        <taxon>Formicidae</taxon>
        <taxon>Formicinae</taxon>
        <taxon>Lasius</taxon>
        <taxon>Lasius</taxon>
    </lineage>
</organism>
<reference evidence="4" key="1">
    <citation type="submission" date="2024-04" db="EMBL/GenBank/DDBJ databases">
        <authorList>
            <consortium name="Molecular Ecology Group"/>
        </authorList>
    </citation>
    <scope>NUCLEOTIDE SEQUENCE</scope>
</reference>
<dbReference type="GO" id="GO:0008146">
    <property type="term" value="F:sulfotransferase activity"/>
    <property type="evidence" value="ECO:0007669"/>
    <property type="project" value="InterPro"/>
</dbReference>
<evidence type="ECO:0000259" key="3">
    <source>
        <dbReference type="Pfam" id="PF00685"/>
    </source>
</evidence>
<comment type="similarity">
    <text evidence="1">Belongs to the sulfotransferase 1 family.</text>
</comment>
<protein>
    <recommendedName>
        <fullName evidence="3">Sulfotransferase domain-containing protein</fullName>
    </recommendedName>
</protein>
<dbReference type="SUPFAM" id="SSF52540">
    <property type="entry name" value="P-loop containing nucleoside triphosphate hydrolases"/>
    <property type="match status" value="1"/>
</dbReference>
<dbReference type="Proteomes" id="UP001497644">
    <property type="component" value="Chromosome 6"/>
</dbReference>
<evidence type="ECO:0000256" key="2">
    <source>
        <dbReference type="ARBA" id="ARBA00022679"/>
    </source>
</evidence>
<feature type="domain" description="Sulfotransferase" evidence="3">
    <location>
        <begin position="71"/>
        <end position="330"/>
    </location>
</feature>
<gene>
    <name evidence="4" type="ORF">LPLAT_LOCUS11643</name>
</gene>
<sequence>MESSVGHGIKRYDVAKESFVFSTLEDEKGEKLDEMFEVKPSFLRVLPGRCILPTKIIFYLQKIRDLTVYEDDVWMVSHPRTGSHWSQEMAWCIGHDFDYENARTLFMVRCPFLEGSAIMIDSKYNELFTKLGDSVESVIKMPRPRYIKSHLPWDLLPRQLREKKPKIMYVTRNPKDTCVSYYHYCRISHSIKASFDDFAELMLHDSSPFSPFWNHILPFWKMRDQDNILFLTYEEMKRDQIAVIKKTAKFLSKNVTDEQIVGLCEHLKFSKMATNPSVNMQLLLENGKVQEDDPDYKFIRKGKVGDWTNYMSEDLARRFDEWTEKHLCGTGLKFHTDIASKEE</sequence>
<accession>A0AAV2P210</accession>
<keyword evidence="5" id="KW-1185">Reference proteome</keyword>
<proteinExistence type="inferred from homology"/>
<dbReference type="EMBL" id="OZ034829">
    <property type="protein sequence ID" value="CAL1686317.1"/>
    <property type="molecule type" value="Genomic_DNA"/>
</dbReference>